<sequence length="169" mass="19049">MGIVDLFYPNRKRQYQPKYKNSCNCEDCHQRAHSYGQAWRNKTPVCTCCDCMSKAGLSIPHSYSTHNHVQAGVHTCAMTGQVRHSSSTGSAHCCGPFSDEPLPKYSLTPHTTHKVDNACGSRHYATPLHAPLPPRHVVHQSHHHAPCDVRVYDERTYLSMPNSFHPCNR</sequence>
<proteinExistence type="predicted"/>
<dbReference type="OrthoDB" id="5555256at2759"/>
<evidence type="ECO:0000313" key="2">
    <source>
        <dbReference type="Proteomes" id="UP001150907"/>
    </source>
</evidence>
<dbReference type="AlphaFoldDB" id="A0A9W8BE08"/>
<name>A0A9W8BE08_9FUNG</name>
<reference evidence="1" key="1">
    <citation type="submission" date="2022-07" db="EMBL/GenBank/DDBJ databases">
        <title>Phylogenomic reconstructions and comparative analyses of Kickxellomycotina fungi.</title>
        <authorList>
            <person name="Reynolds N.K."/>
            <person name="Stajich J.E."/>
            <person name="Barry K."/>
            <person name="Grigoriev I.V."/>
            <person name="Crous P."/>
            <person name="Smith M.E."/>
        </authorList>
    </citation>
    <scope>NUCLEOTIDE SEQUENCE</scope>
    <source>
        <strain evidence="1">IMI 214461</strain>
    </source>
</reference>
<evidence type="ECO:0000313" key="1">
    <source>
        <dbReference type="EMBL" id="KAJ2002202.1"/>
    </source>
</evidence>
<comment type="caution">
    <text evidence="1">The sequence shown here is derived from an EMBL/GenBank/DDBJ whole genome shotgun (WGS) entry which is preliminary data.</text>
</comment>
<keyword evidence="2" id="KW-1185">Reference proteome</keyword>
<accession>A0A9W8BE08</accession>
<dbReference type="EMBL" id="JANBQF010000325">
    <property type="protein sequence ID" value="KAJ2002202.1"/>
    <property type="molecule type" value="Genomic_DNA"/>
</dbReference>
<protein>
    <submittedName>
        <fullName evidence="1">Uncharacterized protein</fullName>
    </submittedName>
</protein>
<organism evidence="1 2">
    <name type="scientific">Coemansia thaxteri</name>
    <dbReference type="NCBI Taxonomy" id="2663907"/>
    <lineage>
        <taxon>Eukaryota</taxon>
        <taxon>Fungi</taxon>
        <taxon>Fungi incertae sedis</taxon>
        <taxon>Zoopagomycota</taxon>
        <taxon>Kickxellomycotina</taxon>
        <taxon>Kickxellomycetes</taxon>
        <taxon>Kickxellales</taxon>
        <taxon>Kickxellaceae</taxon>
        <taxon>Coemansia</taxon>
    </lineage>
</organism>
<dbReference type="Proteomes" id="UP001150907">
    <property type="component" value="Unassembled WGS sequence"/>
</dbReference>
<gene>
    <name evidence="1" type="ORF">H4R26_003728</name>
</gene>